<keyword evidence="1" id="KW-1133">Transmembrane helix</keyword>
<gene>
    <name evidence="2" type="ORF">HfgLR_09895</name>
</gene>
<dbReference type="Proteomes" id="UP000663064">
    <property type="component" value="Chromosome"/>
</dbReference>
<keyword evidence="1" id="KW-0812">Transmembrane</keyword>
<evidence type="ECO:0000256" key="1">
    <source>
        <dbReference type="SAM" id="Phobius"/>
    </source>
</evidence>
<name>A0A871BGE6_HALGI</name>
<dbReference type="AlphaFoldDB" id="A0A871BGE6"/>
<proteinExistence type="predicted"/>
<accession>A0A871BGE6</accession>
<keyword evidence="1" id="KW-0472">Membrane</keyword>
<feature type="transmembrane region" description="Helical" evidence="1">
    <location>
        <begin position="51"/>
        <end position="68"/>
    </location>
</feature>
<sequence>MRDLSEWISLALLVGIGIAGITLFPCAVTFAEAGSSRCAMRVVQSLSSPPIGLIVVTVLLVVSYWSYAKIFSDDAF</sequence>
<protein>
    <submittedName>
        <fullName evidence="2">Uncharacterized protein</fullName>
    </submittedName>
</protein>
<reference evidence="2" key="1">
    <citation type="journal article" date="2021" name="Front. Microbiol.">
        <title>Cellular and Genomic Properties of Haloferax gibbonsii LR2-5, the Host of Euryarchaeal Virus HFTV1.</title>
        <authorList>
            <person name="Tittes C."/>
            <person name="Schwarzer S."/>
            <person name="Pfeiffer F."/>
            <person name="Dyall-Smith M."/>
            <person name="Rodriguez-Franco M."/>
            <person name="Oksanen H.M."/>
            <person name="Quax T.E.F."/>
        </authorList>
    </citation>
    <scope>NUCLEOTIDE SEQUENCE</scope>
    <source>
        <strain evidence="2">LR2-5</strain>
    </source>
</reference>
<dbReference type="EMBL" id="CP063205">
    <property type="protein sequence ID" value="QOS12118.1"/>
    <property type="molecule type" value="Genomic_DNA"/>
</dbReference>
<organism evidence="2 3">
    <name type="scientific">Haloferax gibbonsii</name>
    <dbReference type="NCBI Taxonomy" id="35746"/>
    <lineage>
        <taxon>Archaea</taxon>
        <taxon>Methanobacteriati</taxon>
        <taxon>Methanobacteriota</taxon>
        <taxon>Stenosarchaea group</taxon>
        <taxon>Halobacteria</taxon>
        <taxon>Halobacteriales</taxon>
        <taxon>Haloferacaceae</taxon>
        <taxon>Haloferax</taxon>
    </lineage>
</organism>
<evidence type="ECO:0000313" key="2">
    <source>
        <dbReference type="EMBL" id="QOS12118.1"/>
    </source>
</evidence>
<evidence type="ECO:0000313" key="3">
    <source>
        <dbReference type="Proteomes" id="UP000663064"/>
    </source>
</evidence>
<feature type="transmembrane region" description="Helical" evidence="1">
    <location>
        <begin position="7"/>
        <end position="31"/>
    </location>
</feature>